<feature type="domain" description="CCHC-type" evidence="3">
    <location>
        <begin position="121"/>
        <end position="137"/>
    </location>
</feature>
<dbReference type="AlphaFoldDB" id="A0AAE0FKT6"/>
<feature type="region of interest" description="Disordered" evidence="2">
    <location>
        <begin position="1"/>
        <end position="22"/>
    </location>
</feature>
<keyword evidence="1" id="KW-0479">Metal-binding</keyword>
<sequence>MSKRSPPSEGPSGSATGTSRAAPAMASGFASGSVCMRCNKVGHFARECSEPVRCDFCGEVGHVQRMCEKKLTESECSRCKMKGHYARDCPNLPEQQRECYRCKEPGHLARDCPQASDSAERCHACGEGGHFARECPRGHSMGFRGRYLGMREDVGQFQLLSKTSESAFQSGFMKASGGLRAPPAQSSDSQASAPPPPPLGNPPGAGAPAAFRSAPPAPPPPLGNPPGAVLKPAAKKARTDGELQVKIVKPKKQKAKAANPSSSQAPPPSIVPAKKVPGAHVHRVPRARFLPPHSASSF</sequence>
<evidence type="ECO:0000259" key="3">
    <source>
        <dbReference type="PROSITE" id="PS50158"/>
    </source>
</evidence>
<name>A0AAE0FKT6_9CHLO</name>
<protein>
    <recommendedName>
        <fullName evidence="3">CCHC-type domain-containing protein</fullName>
    </recommendedName>
</protein>
<accession>A0AAE0FKT6</accession>
<dbReference type="SMART" id="SM00343">
    <property type="entry name" value="ZnF_C2HC"/>
    <property type="match status" value="5"/>
</dbReference>
<gene>
    <name evidence="4" type="ORF">CYMTET_29559</name>
</gene>
<feature type="domain" description="CCHC-type" evidence="3">
    <location>
        <begin position="35"/>
        <end position="50"/>
    </location>
</feature>
<feature type="region of interest" description="Disordered" evidence="2">
    <location>
        <begin position="174"/>
        <end position="298"/>
    </location>
</feature>
<feature type="compositionally biased region" description="Pro residues" evidence="2">
    <location>
        <begin position="215"/>
        <end position="224"/>
    </location>
</feature>
<dbReference type="SUPFAM" id="SSF57756">
    <property type="entry name" value="Retrovirus zinc finger-like domains"/>
    <property type="match status" value="3"/>
</dbReference>
<dbReference type="Proteomes" id="UP001190700">
    <property type="component" value="Unassembled WGS sequence"/>
</dbReference>
<evidence type="ECO:0000256" key="1">
    <source>
        <dbReference type="PROSITE-ProRule" id="PRU00047"/>
    </source>
</evidence>
<evidence type="ECO:0000313" key="4">
    <source>
        <dbReference type="EMBL" id="KAK3261537.1"/>
    </source>
</evidence>
<reference evidence="4 5" key="1">
    <citation type="journal article" date="2015" name="Genome Biol. Evol.">
        <title>Comparative Genomics of a Bacterivorous Green Alga Reveals Evolutionary Causalities and Consequences of Phago-Mixotrophic Mode of Nutrition.</title>
        <authorList>
            <person name="Burns J.A."/>
            <person name="Paasch A."/>
            <person name="Narechania A."/>
            <person name="Kim E."/>
        </authorList>
    </citation>
    <scope>NUCLEOTIDE SEQUENCE [LARGE SCALE GENOMIC DNA]</scope>
    <source>
        <strain evidence="4 5">PLY_AMNH</strain>
    </source>
</reference>
<feature type="domain" description="CCHC-type" evidence="3">
    <location>
        <begin position="76"/>
        <end position="91"/>
    </location>
</feature>
<feature type="compositionally biased region" description="Low complexity" evidence="2">
    <location>
        <begin position="202"/>
        <end position="214"/>
    </location>
</feature>
<dbReference type="InterPro" id="IPR001878">
    <property type="entry name" value="Znf_CCHC"/>
</dbReference>
<evidence type="ECO:0000256" key="2">
    <source>
        <dbReference type="SAM" id="MobiDB-lite"/>
    </source>
</evidence>
<dbReference type="PANTHER" id="PTHR46978">
    <property type="entry name" value="ZINC KNUCKLE (CCHC-TYPE) FAMILY PROTEIN"/>
    <property type="match status" value="1"/>
</dbReference>
<dbReference type="GO" id="GO:0008270">
    <property type="term" value="F:zinc ion binding"/>
    <property type="evidence" value="ECO:0007669"/>
    <property type="project" value="UniProtKB-KW"/>
</dbReference>
<dbReference type="Pfam" id="PF00098">
    <property type="entry name" value="zf-CCHC"/>
    <property type="match status" value="4"/>
</dbReference>
<keyword evidence="1" id="KW-0863">Zinc-finger</keyword>
<evidence type="ECO:0000313" key="5">
    <source>
        <dbReference type="Proteomes" id="UP001190700"/>
    </source>
</evidence>
<feature type="domain" description="CCHC-type" evidence="3">
    <location>
        <begin position="99"/>
        <end position="114"/>
    </location>
</feature>
<feature type="compositionally biased region" description="Low complexity" evidence="2">
    <location>
        <begin position="180"/>
        <end position="192"/>
    </location>
</feature>
<dbReference type="EMBL" id="LGRX02016837">
    <property type="protein sequence ID" value="KAK3261537.1"/>
    <property type="molecule type" value="Genomic_DNA"/>
</dbReference>
<dbReference type="Gene3D" id="4.10.60.10">
    <property type="entry name" value="Zinc finger, CCHC-type"/>
    <property type="match status" value="3"/>
</dbReference>
<proteinExistence type="predicted"/>
<keyword evidence="5" id="KW-1185">Reference proteome</keyword>
<dbReference type="PANTHER" id="PTHR46978:SF1">
    <property type="entry name" value="ZINC KNUCKLE (CCHC-TYPE) FAMILY PROTEIN"/>
    <property type="match status" value="1"/>
</dbReference>
<keyword evidence="1" id="KW-0862">Zinc</keyword>
<organism evidence="4 5">
    <name type="scientific">Cymbomonas tetramitiformis</name>
    <dbReference type="NCBI Taxonomy" id="36881"/>
    <lineage>
        <taxon>Eukaryota</taxon>
        <taxon>Viridiplantae</taxon>
        <taxon>Chlorophyta</taxon>
        <taxon>Pyramimonadophyceae</taxon>
        <taxon>Pyramimonadales</taxon>
        <taxon>Pyramimonadaceae</taxon>
        <taxon>Cymbomonas</taxon>
    </lineage>
</organism>
<dbReference type="GO" id="GO:0003676">
    <property type="term" value="F:nucleic acid binding"/>
    <property type="evidence" value="ECO:0007669"/>
    <property type="project" value="InterPro"/>
</dbReference>
<dbReference type="InterPro" id="IPR036875">
    <property type="entry name" value="Znf_CCHC_sf"/>
</dbReference>
<comment type="caution">
    <text evidence="4">The sequence shown here is derived from an EMBL/GenBank/DDBJ whole genome shotgun (WGS) entry which is preliminary data.</text>
</comment>
<dbReference type="PROSITE" id="PS50158">
    <property type="entry name" value="ZF_CCHC"/>
    <property type="match status" value="4"/>
</dbReference>